<proteinExistence type="predicted"/>
<reference evidence="1 2" key="2">
    <citation type="submission" date="2018-11" db="EMBL/GenBank/DDBJ databases">
        <authorList>
            <consortium name="Pathogen Informatics"/>
        </authorList>
    </citation>
    <scope>NUCLEOTIDE SEQUENCE [LARGE SCALE GENOMIC DNA]</scope>
    <source>
        <strain evidence="1 2">NST_G2</strain>
    </source>
</reference>
<dbReference type="AlphaFoldDB" id="A0A183TJ90"/>
<name>A0A183TJ90_SCHSO</name>
<protein>
    <submittedName>
        <fullName evidence="1 3">Uncharacterized protein</fullName>
    </submittedName>
</protein>
<organism evidence="3">
    <name type="scientific">Schistocephalus solidus</name>
    <name type="common">Tapeworm</name>
    <dbReference type="NCBI Taxonomy" id="70667"/>
    <lineage>
        <taxon>Eukaryota</taxon>
        <taxon>Metazoa</taxon>
        <taxon>Spiralia</taxon>
        <taxon>Lophotrochozoa</taxon>
        <taxon>Platyhelminthes</taxon>
        <taxon>Cestoda</taxon>
        <taxon>Eucestoda</taxon>
        <taxon>Diphyllobothriidea</taxon>
        <taxon>Diphyllobothriidae</taxon>
        <taxon>Schistocephalus</taxon>
    </lineage>
</organism>
<dbReference type="OrthoDB" id="6321248at2759"/>
<evidence type="ECO:0000313" key="3">
    <source>
        <dbReference type="WBParaSite" id="SSLN_0001717101-mRNA-1"/>
    </source>
</evidence>
<keyword evidence="2" id="KW-1185">Reference proteome</keyword>
<dbReference type="WBParaSite" id="SSLN_0001717101-mRNA-1">
    <property type="protein sequence ID" value="SSLN_0001717101-mRNA-1"/>
    <property type="gene ID" value="SSLN_0001717101"/>
</dbReference>
<dbReference type="EMBL" id="UYSU01041212">
    <property type="protein sequence ID" value="VDM02924.1"/>
    <property type="molecule type" value="Genomic_DNA"/>
</dbReference>
<reference evidence="3" key="1">
    <citation type="submission" date="2016-06" db="UniProtKB">
        <authorList>
            <consortium name="WormBaseParasite"/>
        </authorList>
    </citation>
    <scope>IDENTIFICATION</scope>
</reference>
<sequence length="95" mass="10145">MSDQVDSRTEGALTERAFWKGMGIGAVGRGGDPVGFVNCCPYPFPSRSVPDEVLPGARVDLQLLQGNLFSVLVASYLTALSMRTNFDISIGESFG</sequence>
<gene>
    <name evidence="1" type="ORF">SSLN_LOCUS16538</name>
</gene>
<dbReference type="Proteomes" id="UP000275846">
    <property type="component" value="Unassembled WGS sequence"/>
</dbReference>
<evidence type="ECO:0000313" key="2">
    <source>
        <dbReference type="Proteomes" id="UP000275846"/>
    </source>
</evidence>
<evidence type="ECO:0000313" key="1">
    <source>
        <dbReference type="EMBL" id="VDM02924.1"/>
    </source>
</evidence>
<accession>A0A183TJ90</accession>